<dbReference type="EMBL" id="SGOE01000008">
    <property type="protein sequence ID" value="TRB03601.1"/>
    <property type="molecule type" value="Genomic_DNA"/>
</dbReference>
<dbReference type="Proteomes" id="UP000317023">
    <property type="component" value="Unassembled WGS sequence"/>
</dbReference>
<reference evidence="1 2" key="1">
    <citation type="journal article" date="2019" name="Appl. Microbiol. Biotechnol.">
        <title>Differential efficiency of wild type rhizogenic strains for rol gene transformation of plants.</title>
        <authorList>
            <person name="Desmet S."/>
            <person name="De Keyser E."/>
            <person name="Van Vaerenbergh J."/>
            <person name="Baeyen S."/>
            <person name="Van Huylenbroeck J."/>
            <person name="Geelen D."/>
            <person name="Dhooghe E."/>
        </authorList>
    </citation>
    <scope>NUCLEOTIDE SEQUENCE [LARGE SCALE GENOMIC DNA]</scope>
    <source>
        <strain evidence="1 2">MAFF210266</strain>
    </source>
</reference>
<proteinExistence type="predicted"/>
<sequence>MQCDVALRTSGASKQECLTIGYHLDVDQIPFTGDVRSLPGQAWEVSGTTGTAANNWKGSKSDISFTFDSTLATEQVLQVPHNVIAAPAFSREQATLVDSGTSISGANAPVFFVGDIDATNVTVKYKQATATGVNQTPRFWVHCEI</sequence>
<dbReference type="RefSeq" id="WP_142859285.1">
    <property type="nucleotide sequence ID" value="NZ_SGOE01000008.1"/>
</dbReference>
<organism evidence="1 2">
    <name type="scientific">Agrobacterium tumefaciens</name>
    <dbReference type="NCBI Taxonomy" id="358"/>
    <lineage>
        <taxon>Bacteria</taxon>
        <taxon>Pseudomonadati</taxon>
        <taxon>Pseudomonadota</taxon>
        <taxon>Alphaproteobacteria</taxon>
        <taxon>Hyphomicrobiales</taxon>
        <taxon>Rhizobiaceae</taxon>
        <taxon>Rhizobium/Agrobacterium group</taxon>
        <taxon>Agrobacterium</taxon>
        <taxon>Agrobacterium tumefaciens complex</taxon>
    </lineage>
</organism>
<dbReference type="AlphaFoldDB" id="A0A546XS62"/>
<accession>A0A546XS62</accession>
<evidence type="ECO:0000313" key="2">
    <source>
        <dbReference type="Proteomes" id="UP000317023"/>
    </source>
</evidence>
<gene>
    <name evidence="1" type="ORF">EXN61_22390</name>
</gene>
<comment type="caution">
    <text evidence="1">The sequence shown here is derived from an EMBL/GenBank/DDBJ whole genome shotgun (WGS) entry which is preliminary data.</text>
</comment>
<protein>
    <submittedName>
        <fullName evidence="1">Uncharacterized protein</fullName>
    </submittedName>
</protein>
<name>A0A546XS62_AGRTU</name>
<evidence type="ECO:0000313" key="1">
    <source>
        <dbReference type="EMBL" id="TRB03601.1"/>
    </source>
</evidence>